<organism evidence="2 3">
    <name type="scientific">Halalkalibacter okhensis</name>
    <dbReference type="NCBI Taxonomy" id="333138"/>
    <lineage>
        <taxon>Bacteria</taxon>
        <taxon>Bacillati</taxon>
        <taxon>Bacillota</taxon>
        <taxon>Bacilli</taxon>
        <taxon>Bacillales</taxon>
        <taxon>Bacillaceae</taxon>
        <taxon>Halalkalibacter</taxon>
    </lineage>
</organism>
<dbReference type="eggNOG" id="ENOG50334A4">
    <property type="taxonomic scope" value="Bacteria"/>
</dbReference>
<feature type="transmembrane region" description="Helical" evidence="1">
    <location>
        <begin position="64"/>
        <end position="82"/>
    </location>
</feature>
<sequence length="213" mass="26294">MRHIFLSTFLIWLNYRHQTWRILPRYLKALIYIAFINSSYYYFFKRHILWELQSNSLNLKQLRVVHIFFITPLIFLLCMAKFPEEDIRLQMKHILKWSFKCALVEFFGEKFNMIYFKNGWNIFWSWSIYIFLFSYGYLFTTKPKFVWKLSIPTLLFFLLKFKAPFRKALLLGPLLLVWKRAQTPKWFNVIKSYYTNCFSQYIFIMQRKKAPKV</sequence>
<keyword evidence="1" id="KW-0472">Membrane</keyword>
<evidence type="ECO:0000313" key="3">
    <source>
        <dbReference type="Proteomes" id="UP000030832"/>
    </source>
</evidence>
<accession>A0A0B0I9E7</accession>
<dbReference type="EMBL" id="JRJU01000065">
    <property type="protein sequence ID" value="KHF37865.1"/>
    <property type="molecule type" value="Genomic_DNA"/>
</dbReference>
<dbReference type="Proteomes" id="UP000030832">
    <property type="component" value="Unassembled WGS sequence"/>
</dbReference>
<reference evidence="2 3" key="1">
    <citation type="submission" date="2014-09" db="EMBL/GenBank/DDBJ databases">
        <title>Genome sequencing and annotation of Bacillus Okhensis strain Kh10-101T.</title>
        <authorList>
            <person name="Prakash J.S."/>
        </authorList>
    </citation>
    <scope>NUCLEOTIDE SEQUENCE [LARGE SCALE GENOMIC DNA]</scope>
    <source>
        <strain evidence="3">Kh10-101T</strain>
    </source>
</reference>
<evidence type="ECO:0000256" key="1">
    <source>
        <dbReference type="SAM" id="Phobius"/>
    </source>
</evidence>
<dbReference type="AlphaFoldDB" id="A0A0B0I9E7"/>
<proteinExistence type="predicted"/>
<gene>
    <name evidence="2" type="ORF">LQ50_24815</name>
</gene>
<feature type="transmembrane region" description="Helical" evidence="1">
    <location>
        <begin position="120"/>
        <end position="139"/>
    </location>
</feature>
<comment type="caution">
    <text evidence="2">The sequence shown here is derived from an EMBL/GenBank/DDBJ whole genome shotgun (WGS) entry which is preliminary data.</text>
</comment>
<keyword evidence="1" id="KW-1133">Transmembrane helix</keyword>
<feature type="transmembrane region" description="Helical" evidence="1">
    <location>
        <begin position="26"/>
        <end position="44"/>
    </location>
</feature>
<evidence type="ECO:0000313" key="2">
    <source>
        <dbReference type="EMBL" id="KHF37865.1"/>
    </source>
</evidence>
<keyword evidence="3" id="KW-1185">Reference proteome</keyword>
<name>A0A0B0I9E7_9BACI</name>
<protein>
    <submittedName>
        <fullName evidence="2">Uncharacterized protein</fullName>
    </submittedName>
</protein>
<keyword evidence="1" id="KW-0812">Transmembrane</keyword>